<evidence type="ECO:0000256" key="1">
    <source>
        <dbReference type="ARBA" id="ARBA00006594"/>
    </source>
</evidence>
<dbReference type="InterPro" id="IPR002941">
    <property type="entry name" value="DNA_methylase_N4/N6"/>
</dbReference>
<evidence type="ECO:0000256" key="3">
    <source>
        <dbReference type="ARBA" id="ARBA00022603"/>
    </source>
</evidence>
<evidence type="ECO:0000256" key="5">
    <source>
        <dbReference type="ARBA" id="ARBA00022691"/>
    </source>
</evidence>
<evidence type="ECO:0000256" key="2">
    <source>
        <dbReference type="ARBA" id="ARBA00011900"/>
    </source>
</evidence>
<feature type="domain" description="DNA methylase N-4/N-6" evidence="7">
    <location>
        <begin position="71"/>
        <end position="364"/>
    </location>
</feature>
<sequence>MNELHNKKLELNWIGKERRPKLEPRILLEDFENSYHASHQISAKDIFDNKLIFGDNLLALKALEQEYTGKVKCIYIDPPYNTGNAFEHYEDGLEHSIWLSLMRDRLELLYRLLADDGSIWISIDDDEQAYLKVMMDEIFGRSNFINNIIWQKKYAPQNDTKWLSDNHDFIMVYAKNKTIWRPYLLPRSTGMDARYKNPDNDPRGPWKSGDLSVKRVTPKDIYEIITPSGRRVMPPNGRSWAISEKKFSELLKENRIWFGPTGSNVPSLKRFLSEVKNGMVSMTIWPYTEVGHNQDAKREVKAFNSDDVFTTPKPERLMERIIQLATEPGDLVLDSFAGSGTTGAVAHKMGRKWIMIELGEHCHTHIIPRLKQVIDGTDQGGISQSVNWQGGGGFRYYRLAPSLLEKDPWGQWIISRQYNAAMLSEAMCKHMGFTYAPDENHYWMQGYSTETDYIYVTTNAMTHGQLRAISDEVGSHRTLLICCAAFDTKAESFDNLTLTKIPRAVLEKCEWGRDDYSLNIANLEPMVVVKESNKDIDNAQAKLDLFE</sequence>
<dbReference type="SUPFAM" id="SSF53335">
    <property type="entry name" value="S-adenosyl-L-methionine-dependent methyltransferases"/>
    <property type="match status" value="1"/>
</dbReference>
<organism evidence="8 9">
    <name type="scientific">Bartonella raoultii</name>
    <dbReference type="NCBI Taxonomy" id="1457020"/>
    <lineage>
        <taxon>Bacteria</taxon>
        <taxon>Pseudomonadati</taxon>
        <taxon>Pseudomonadota</taxon>
        <taxon>Alphaproteobacteria</taxon>
        <taxon>Hyphomicrobiales</taxon>
        <taxon>Bartonellaceae</taxon>
        <taxon>Bartonella</taxon>
    </lineage>
</organism>
<comment type="caution">
    <text evidence="8">The sequence shown here is derived from an EMBL/GenBank/DDBJ whole genome shotgun (WGS) entry which is preliminary data.</text>
</comment>
<evidence type="ECO:0000256" key="6">
    <source>
        <dbReference type="ARBA" id="ARBA00047942"/>
    </source>
</evidence>
<dbReference type="EMBL" id="JAIFRO010000003">
    <property type="protein sequence ID" value="MBX4335760.1"/>
    <property type="molecule type" value="Genomic_DNA"/>
</dbReference>
<accession>A0ABS7I4U5</accession>
<keyword evidence="9" id="KW-1185">Reference proteome</keyword>
<keyword evidence="4" id="KW-0808">Transferase</keyword>
<dbReference type="Pfam" id="PF01555">
    <property type="entry name" value="N6_N4_Mtase"/>
    <property type="match status" value="1"/>
</dbReference>
<dbReference type="PRINTS" id="PR00506">
    <property type="entry name" value="D21N6MTFRASE"/>
</dbReference>
<dbReference type="InterPro" id="IPR002052">
    <property type="entry name" value="DNA_methylase_N6_adenine_CS"/>
</dbReference>
<dbReference type="PROSITE" id="PS00092">
    <property type="entry name" value="N6_MTASE"/>
    <property type="match status" value="1"/>
</dbReference>
<name>A0ABS7I4U5_9HYPH</name>
<evidence type="ECO:0000313" key="9">
    <source>
        <dbReference type="Proteomes" id="UP000746918"/>
    </source>
</evidence>
<dbReference type="InterPro" id="IPR002295">
    <property type="entry name" value="N4/N6-MTase_EcoPI_Mod-like"/>
</dbReference>
<comment type="similarity">
    <text evidence="1">Belongs to the N(4)/N(6)-methyltransferase family.</text>
</comment>
<dbReference type="Gene3D" id="3.40.50.150">
    <property type="entry name" value="Vaccinia Virus protein VP39"/>
    <property type="match status" value="1"/>
</dbReference>
<evidence type="ECO:0000256" key="4">
    <source>
        <dbReference type="ARBA" id="ARBA00022679"/>
    </source>
</evidence>
<keyword evidence="3" id="KW-0489">Methyltransferase</keyword>
<dbReference type="Proteomes" id="UP000746918">
    <property type="component" value="Unassembled WGS sequence"/>
</dbReference>
<evidence type="ECO:0000313" key="8">
    <source>
        <dbReference type="EMBL" id="MBX4335760.1"/>
    </source>
</evidence>
<dbReference type="RefSeq" id="WP_220717067.1">
    <property type="nucleotide sequence ID" value="NZ_JAIFRO010000003.1"/>
</dbReference>
<evidence type="ECO:0000259" key="7">
    <source>
        <dbReference type="Pfam" id="PF01555"/>
    </source>
</evidence>
<keyword evidence="5" id="KW-0949">S-adenosyl-L-methionine</keyword>
<proteinExistence type="inferred from homology"/>
<gene>
    <name evidence="8" type="ORF">K3248_04015</name>
</gene>
<dbReference type="EC" id="2.1.1.72" evidence="2"/>
<dbReference type="InterPro" id="IPR029063">
    <property type="entry name" value="SAM-dependent_MTases_sf"/>
</dbReference>
<reference evidence="8 9" key="1">
    <citation type="submission" date="2021-08" db="EMBL/GenBank/DDBJ databases">
        <title>Bartonella raoulti 094 sp. nov.</title>
        <authorList>
            <person name="Zgheib R."/>
            <person name="Hammoud A."/>
        </authorList>
    </citation>
    <scope>NUCLEOTIDE SEQUENCE [LARGE SCALE GENOMIC DNA]</scope>
    <source>
        <strain evidence="8 9">094</strain>
    </source>
</reference>
<comment type="catalytic activity">
    <reaction evidence="6">
        <text>a 2'-deoxyadenosine in DNA + S-adenosyl-L-methionine = an N(6)-methyl-2'-deoxyadenosine in DNA + S-adenosyl-L-homocysteine + H(+)</text>
        <dbReference type="Rhea" id="RHEA:15197"/>
        <dbReference type="Rhea" id="RHEA-COMP:12418"/>
        <dbReference type="Rhea" id="RHEA-COMP:12419"/>
        <dbReference type="ChEBI" id="CHEBI:15378"/>
        <dbReference type="ChEBI" id="CHEBI:57856"/>
        <dbReference type="ChEBI" id="CHEBI:59789"/>
        <dbReference type="ChEBI" id="CHEBI:90615"/>
        <dbReference type="ChEBI" id="CHEBI:90616"/>
        <dbReference type="EC" id="2.1.1.72"/>
    </reaction>
</comment>
<protein>
    <recommendedName>
        <fullName evidence="2">site-specific DNA-methyltransferase (adenine-specific)</fullName>
        <ecNumber evidence="2">2.1.1.72</ecNumber>
    </recommendedName>
</protein>
<dbReference type="PIRSF" id="PIRSF015855">
    <property type="entry name" value="TypeIII_Mtase_mKpnI"/>
    <property type="match status" value="1"/>
</dbReference>